<dbReference type="PROSITE" id="PS00018">
    <property type="entry name" value="EF_HAND_1"/>
    <property type="match status" value="2"/>
</dbReference>
<evidence type="ECO:0000256" key="14">
    <source>
        <dbReference type="SAM" id="Phobius"/>
    </source>
</evidence>
<dbReference type="Pfam" id="PF00520">
    <property type="entry name" value="Ion_trans"/>
    <property type="match status" value="1"/>
</dbReference>
<keyword evidence="11 14" id="KW-0472">Membrane</keyword>
<keyword evidence="10" id="KW-0406">Ion transport</keyword>
<feature type="domain" description="EF-hand" evidence="15">
    <location>
        <begin position="484"/>
        <end position="519"/>
    </location>
</feature>
<feature type="region of interest" description="Disordered" evidence="13">
    <location>
        <begin position="533"/>
        <end position="554"/>
    </location>
</feature>
<feature type="transmembrane region" description="Helical" evidence="14">
    <location>
        <begin position="303"/>
        <end position="323"/>
    </location>
</feature>
<evidence type="ECO:0000256" key="2">
    <source>
        <dbReference type="ARBA" id="ARBA00022448"/>
    </source>
</evidence>
<evidence type="ECO:0000256" key="7">
    <source>
        <dbReference type="ARBA" id="ARBA00022882"/>
    </source>
</evidence>
<organism evidence="16 17">
    <name type="scientific">Durusdinium trenchii</name>
    <dbReference type="NCBI Taxonomy" id="1381693"/>
    <lineage>
        <taxon>Eukaryota</taxon>
        <taxon>Sar</taxon>
        <taxon>Alveolata</taxon>
        <taxon>Dinophyceae</taxon>
        <taxon>Suessiales</taxon>
        <taxon>Symbiodiniaceae</taxon>
        <taxon>Durusdinium</taxon>
    </lineage>
</organism>
<keyword evidence="3" id="KW-0633">Potassium transport</keyword>
<feature type="transmembrane region" description="Helical" evidence="14">
    <location>
        <begin position="269"/>
        <end position="291"/>
    </location>
</feature>
<feature type="domain" description="EF-hand" evidence="15">
    <location>
        <begin position="448"/>
        <end position="483"/>
    </location>
</feature>
<name>A0ABP0QI49_9DINO</name>
<dbReference type="Proteomes" id="UP001642484">
    <property type="component" value="Unassembled WGS sequence"/>
</dbReference>
<dbReference type="InterPro" id="IPR018247">
    <property type="entry name" value="EF_Hand_1_Ca_BS"/>
</dbReference>
<evidence type="ECO:0000256" key="5">
    <source>
        <dbReference type="ARBA" id="ARBA00022826"/>
    </source>
</evidence>
<dbReference type="CDD" id="cd00051">
    <property type="entry name" value="EFh"/>
    <property type="match status" value="1"/>
</dbReference>
<dbReference type="PANTHER" id="PTHR11537:SF254">
    <property type="entry name" value="POTASSIUM VOLTAGE-GATED CHANNEL PROTEIN SHAB"/>
    <property type="match status" value="1"/>
</dbReference>
<sequence length="554" mass="61947">MSLPGQMNAAMEVPSDPAPCIAPSIPSLSTIQAEVDRISHKVDACLAEILTLKTKGGTTSQAVRGTFFDTYRQNEEAMKESSKGFRPLGTFFAPSEGSLRTAGDSSDARDVRGSPSSEESQRVPRQLAALRQSYSSTPEESKAPRIAVRAGGIDLESAWKLHAKQMYEGIEEVDYVQPVMRLVHRTRLENLWEFLEDPDSSRLAWWTWNFLKVLVVISMLVSSIEAAETPMMNLVAVAVWETILDSIFLLETILRVISSPSKKAYLVDSLNWADLLTAFGLPLRISIGFVIDPTVPKEDWKETISVILLLFLPLVRFLKLLRYFEALRLLIDAFVNSAESLPVLAYILSLIVAFGSTFIYLFEERSNIPSLQHSTWLAIVTMTSVGYGDLFPTTLEGYITVSLLTFTSVLFVALPIGIIGYEFTNSWQNRVKVLLINKTRKCLEKWGYSARDVKVLFDYVDVDGDGSLNLSEFIELIRQMRIGISVEKAFDIFSLFDDDQNGSLDCIEFLRHVFPEEYVKNQQESELLFWSGGDPVLPHESDHGSSPTSDSSSG</sequence>
<feature type="region of interest" description="Disordered" evidence="13">
    <location>
        <begin position="92"/>
        <end position="125"/>
    </location>
</feature>
<keyword evidence="6" id="KW-0106">Calcium</keyword>
<evidence type="ECO:0000259" key="15">
    <source>
        <dbReference type="PROSITE" id="PS50222"/>
    </source>
</evidence>
<comment type="caution">
    <text evidence="16">The sequence shown here is derived from an EMBL/GenBank/DDBJ whole genome shotgun (WGS) entry which is preliminary data.</text>
</comment>
<dbReference type="EMBL" id="CAXAMN010024583">
    <property type="protein sequence ID" value="CAK9087912.1"/>
    <property type="molecule type" value="Genomic_DNA"/>
</dbReference>
<dbReference type="InterPro" id="IPR027359">
    <property type="entry name" value="Volt_channel_dom_sf"/>
</dbReference>
<accession>A0ABP0QI49</accession>
<evidence type="ECO:0000256" key="3">
    <source>
        <dbReference type="ARBA" id="ARBA00022538"/>
    </source>
</evidence>
<feature type="transmembrane region" description="Helical" evidence="14">
    <location>
        <begin position="374"/>
        <end position="391"/>
    </location>
</feature>
<feature type="transmembrane region" description="Helical" evidence="14">
    <location>
        <begin position="343"/>
        <end position="362"/>
    </location>
</feature>
<feature type="transmembrane region" description="Helical" evidence="14">
    <location>
        <begin position="203"/>
        <end position="222"/>
    </location>
</feature>
<evidence type="ECO:0000256" key="4">
    <source>
        <dbReference type="ARBA" id="ARBA00022692"/>
    </source>
</evidence>
<evidence type="ECO:0000256" key="1">
    <source>
        <dbReference type="ARBA" id="ARBA00004141"/>
    </source>
</evidence>
<dbReference type="InterPro" id="IPR028325">
    <property type="entry name" value="VG_K_chnl"/>
</dbReference>
<reference evidence="16 17" key="1">
    <citation type="submission" date="2024-02" db="EMBL/GenBank/DDBJ databases">
        <authorList>
            <person name="Chen Y."/>
            <person name="Shah S."/>
            <person name="Dougan E. K."/>
            <person name="Thang M."/>
            <person name="Chan C."/>
        </authorList>
    </citation>
    <scope>NUCLEOTIDE SEQUENCE [LARGE SCALE GENOMIC DNA]</scope>
</reference>
<dbReference type="InterPro" id="IPR005821">
    <property type="entry name" value="Ion_trans_dom"/>
</dbReference>
<evidence type="ECO:0000256" key="12">
    <source>
        <dbReference type="ARBA" id="ARBA00023303"/>
    </source>
</evidence>
<evidence type="ECO:0000313" key="16">
    <source>
        <dbReference type="EMBL" id="CAK9087912.1"/>
    </source>
</evidence>
<comment type="subcellular location">
    <subcellularLocation>
        <location evidence="1">Membrane</location>
        <topology evidence="1">Multi-pass membrane protein</topology>
    </subcellularLocation>
</comment>
<feature type="transmembrane region" description="Helical" evidence="14">
    <location>
        <begin position="234"/>
        <end position="257"/>
    </location>
</feature>
<gene>
    <name evidence="16" type="ORF">CCMP2556_LOCUS42453</name>
</gene>
<evidence type="ECO:0000256" key="8">
    <source>
        <dbReference type="ARBA" id="ARBA00022958"/>
    </source>
</evidence>
<dbReference type="SUPFAM" id="SSF81324">
    <property type="entry name" value="Voltage-gated potassium channels"/>
    <property type="match status" value="1"/>
</dbReference>
<feature type="transmembrane region" description="Helical" evidence="14">
    <location>
        <begin position="397"/>
        <end position="421"/>
    </location>
</feature>
<evidence type="ECO:0000313" key="17">
    <source>
        <dbReference type="Proteomes" id="UP001642484"/>
    </source>
</evidence>
<evidence type="ECO:0000256" key="13">
    <source>
        <dbReference type="SAM" id="MobiDB-lite"/>
    </source>
</evidence>
<dbReference type="PRINTS" id="PR00169">
    <property type="entry name" value="KCHANNEL"/>
</dbReference>
<dbReference type="SUPFAM" id="SSF47473">
    <property type="entry name" value="EF-hand"/>
    <property type="match status" value="1"/>
</dbReference>
<evidence type="ECO:0000256" key="6">
    <source>
        <dbReference type="ARBA" id="ARBA00022837"/>
    </source>
</evidence>
<keyword evidence="17" id="KW-1185">Reference proteome</keyword>
<keyword evidence="4 14" id="KW-0812">Transmembrane</keyword>
<evidence type="ECO:0000256" key="10">
    <source>
        <dbReference type="ARBA" id="ARBA00023065"/>
    </source>
</evidence>
<dbReference type="Gene3D" id="1.10.287.70">
    <property type="match status" value="1"/>
</dbReference>
<keyword evidence="8" id="KW-0630">Potassium</keyword>
<dbReference type="PANTHER" id="PTHR11537">
    <property type="entry name" value="VOLTAGE-GATED POTASSIUM CHANNEL"/>
    <property type="match status" value="1"/>
</dbReference>
<keyword evidence="5" id="KW-0631">Potassium channel</keyword>
<keyword evidence="7" id="KW-0851">Voltage-gated channel</keyword>
<dbReference type="PROSITE" id="PS50222">
    <property type="entry name" value="EF_HAND_2"/>
    <property type="match status" value="2"/>
</dbReference>
<keyword evidence="9 14" id="KW-1133">Transmembrane helix</keyword>
<keyword evidence="12" id="KW-0407">Ion channel</keyword>
<feature type="compositionally biased region" description="Low complexity" evidence="13">
    <location>
        <begin position="544"/>
        <end position="554"/>
    </location>
</feature>
<dbReference type="Gene3D" id="1.10.238.10">
    <property type="entry name" value="EF-hand"/>
    <property type="match status" value="1"/>
</dbReference>
<evidence type="ECO:0000256" key="9">
    <source>
        <dbReference type="ARBA" id="ARBA00022989"/>
    </source>
</evidence>
<evidence type="ECO:0000256" key="11">
    <source>
        <dbReference type="ARBA" id="ARBA00023136"/>
    </source>
</evidence>
<dbReference type="Gene3D" id="1.20.120.350">
    <property type="entry name" value="Voltage-gated potassium channels. Chain C"/>
    <property type="match status" value="1"/>
</dbReference>
<dbReference type="Pfam" id="PF13499">
    <property type="entry name" value="EF-hand_7"/>
    <property type="match status" value="1"/>
</dbReference>
<protein>
    <recommendedName>
        <fullName evidence="15">EF-hand domain-containing protein</fullName>
    </recommendedName>
</protein>
<dbReference type="InterPro" id="IPR011992">
    <property type="entry name" value="EF-hand-dom_pair"/>
</dbReference>
<dbReference type="SMART" id="SM00054">
    <property type="entry name" value="EFh"/>
    <property type="match status" value="2"/>
</dbReference>
<dbReference type="InterPro" id="IPR002048">
    <property type="entry name" value="EF_hand_dom"/>
</dbReference>
<keyword evidence="2" id="KW-0813">Transport</keyword>
<proteinExistence type="predicted"/>